<reference evidence="1" key="1">
    <citation type="submission" date="2023-07" db="EMBL/GenBank/DDBJ databases">
        <title>A chromosome-level genome assembly of Lolium multiflorum.</title>
        <authorList>
            <person name="Chen Y."/>
            <person name="Copetti D."/>
            <person name="Kolliker R."/>
            <person name="Studer B."/>
        </authorList>
    </citation>
    <scope>NUCLEOTIDE SEQUENCE</scope>
    <source>
        <strain evidence="1">02402/16</strain>
        <tissue evidence="1">Leaf</tissue>
    </source>
</reference>
<dbReference type="Proteomes" id="UP001231189">
    <property type="component" value="Unassembled WGS sequence"/>
</dbReference>
<name>A0AAD8R0X5_LOLMU</name>
<evidence type="ECO:0000313" key="1">
    <source>
        <dbReference type="EMBL" id="KAK1612765.1"/>
    </source>
</evidence>
<comment type="caution">
    <text evidence="1">The sequence shown here is derived from an EMBL/GenBank/DDBJ whole genome shotgun (WGS) entry which is preliminary data.</text>
</comment>
<keyword evidence="2" id="KW-1185">Reference proteome</keyword>
<accession>A0AAD8R0X5</accession>
<dbReference type="EMBL" id="JAUUTY010000007">
    <property type="protein sequence ID" value="KAK1612765.1"/>
    <property type="molecule type" value="Genomic_DNA"/>
</dbReference>
<evidence type="ECO:0000313" key="2">
    <source>
        <dbReference type="Proteomes" id="UP001231189"/>
    </source>
</evidence>
<sequence length="243" mass="28079">MPRPLPWLSFLCDGDDERLTYSCPATQGTLLSLQPKPPLVYSFQALLSKGPRCWEHLYTSVELNLHASCWNFFSPELPLYKNDWFIDNSLTDLIVQKNWDPCGMLQSVHLLLLQDIVSYHGILVYPRQTILMGQLGFQTFIRVCKTTYTCTHQWDPRILVGVFHVHSVGTLKVDMVLQYSFARYPMFGVKEWVQDIPNACSLAVSCLMLLHIGMTTILLELFYKSFQYFSFGTSRKRVVYGRC</sequence>
<proteinExistence type="predicted"/>
<protein>
    <submittedName>
        <fullName evidence="1">Uncharacterized protein</fullName>
    </submittedName>
</protein>
<dbReference type="AlphaFoldDB" id="A0AAD8R0X5"/>
<gene>
    <name evidence="1" type="ORF">QYE76_036438</name>
</gene>
<organism evidence="1 2">
    <name type="scientific">Lolium multiflorum</name>
    <name type="common">Italian ryegrass</name>
    <name type="synonym">Lolium perenne subsp. multiflorum</name>
    <dbReference type="NCBI Taxonomy" id="4521"/>
    <lineage>
        <taxon>Eukaryota</taxon>
        <taxon>Viridiplantae</taxon>
        <taxon>Streptophyta</taxon>
        <taxon>Embryophyta</taxon>
        <taxon>Tracheophyta</taxon>
        <taxon>Spermatophyta</taxon>
        <taxon>Magnoliopsida</taxon>
        <taxon>Liliopsida</taxon>
        <taxon>Poales</taxon>
        <taxon>Poaceae</taxon>
        <taxon>BOP clade</taxon>
        <taxon>Pooideae</taxon>
        <taxon>Poodae</taxon>
        <taxon>Poeae</taxon>
        <taxon>Poeae Chloroplast Group 2 (Poeae type)</taxon>
        <taxon>Loliodinae</taxon>
        <taxon>Loliinae</taxon>
        <taxon>Lolium</taxon>
    </lineage>
</organism>